<evidence type="ECO:0000313" key="1">
    <source>
        <dbReference type="EMBL" id="KAF5871057.1"/>
    </source>
</evidence>
<reference evidence="1 2" key="1">
    <citation type="journal article" date="2020" name="Phytopathology">
        <title>A high-quality genome resource of Botrytis fragariae, a new and rapidly spreading fungal pathogen causing strawberry gray mold in the U.S.A.</title>
        <authorList>
            <person name="Wu Y."/>
            <person name="Saski C.A."/>
            <person name="Schnabel G."/>
            <person name="Xiao S."/>
            <person name="Hu M."/>
        </authorList>
    </citation>
    <scope>NUCLEOTIDE SEQUENCE [LARGE SCALE GENOMIC DNA]</scope>
    <source>
        <strain evidence="1 2">BVB16</strain>
    </source>
</reference>
<comment type="caution">
    <text evidence="1">The sequence shown here is derived from an EMBL/GenBank/DDBJ whole genome shotgun (WGS) entry which is preliminary data.</text>
</comment>
<dbReference type="GeneID" id="59261633"/>
<evidence type="ECO:0000313" key="2">
    <source>
        <dbReference type="Proteomes" id="UP000531561"/>
    </source>
</evidence>
<protein>
    <submittedName>
        <fullName evidence="1">Uncharacterized protein</fullName>
    </submittedName>
</protein>
<dbReference type="Proteomes" id="UP000531561">
    <property type="component" value="Unassembled WGS sequence"/>
</dbReference>
<proteinExistence type="predicted"/>
<organism evidence="1 2">
    <name type="scientific">Botrytis fragariae</name>
    <dbReference type="NCBI Taxonomy" id="1964551"/>
    <lineage>
        <taxon>Eukaryota</taxon>
        <taxon>Fungi</taxon>
        <taxon>Dikarya</taxon>
        <taxon>Ascomycota</taxon>
        <taxon>Pezizomycotina</taxon>
        <taxon>Leotiomycetes</taxon>
        <taxon>Helotiales</taxon>
        <taxon>Sclerotiniaceae</taxon>
        <taxon>Botrytis</taxon>
    </lineage>
</organism>
<keyword evidence="2" id="KW-1185">Reference proteome</keyword>
<name>A0A8H6AP19_9HELO</name>
<gene>
    <name evidence="1" type="ORF">Bfra_007570</name>
</gene>
<dbReference type="EMBL" id="JABFCT010000012">
    <property type="protein sequence ID" value="KAF5871057.1"/>
    <property type="molecule type" value="Genomic_DNA"/>
</dbReference>
<dbReference type="OrthoDB" id="3561020at2759"/>
<dbReference type="AlphaFoldDB" id="A0A8H6AP19"/>
<dbReference type="RefSeq" id="XP_037190004.1">
    <property type="nucleotide sequence ID" value="XM_037337941.1"/>
</dbReference>
<sequence>MPFSGQKMEKTNLSNIFKISAATDGVPNMKALEMSSLLGISASITNKSKTRLVVTFQFHTAQTLDFVESGAAQMLFSNLKIDDRIFFPLDPTNDNLMISKKSTCLENHHNKITLPGDLRMRLRIRAMDNAVSRRVPASERNRRLYRHSPAQNIYLILKTSRGTQSQDMAHVLFGRTIVVDEYRKTIEGGKSDRSEAKLYHSREYYCYYPCSGGVRLQISHEPCSSGEHFRPSFGIYYHPRIDELSILSPSVFKNAILLCLPVFGFQLSQFRYMQTLVIRAAHLSARDIASLNNHSRGRQHFCYRSYECFSQTREVMTYPSKSVISTEDNLFCTELGRRQSLEVLNGMFNKACQLGKNGVQAPRITICLEDF</sequence>
<accession>A0A8H6AP19</accession>